<dbReference type="GO" id="GO:0003677">
    <property type="term" value="F:DNA binding"/>
    <property type="evidence" value="ECO:0007669"/>
    <property type="project" value="UniProtKB-KW"/>
</dbReference>
<dbReference type="SMART" id="SM00066">
    <property type="entry name" value="GAL4"/>
    <property type="match status" value="1"/>
</dbReference>
<evidence type="ECO:0000313" key="9">
    <source>
        <dbReference type="EMBL" id="ETS83950.1"/>
    </source>
</evidence>
<accession>W3XD14</accession>
<keyword evidence="3" id="KW-0862">Zinc</keyword>
<dbReference type="InterPro" id="IPR001138">
    <property type="entry name" value="Zn2Cys6_DnaBD"/>
</dbReference>
<evidence type="ECO:0000256" key="2">
    <source>
        <dbReference type="ARBA" id="ARBA00022723"/>
    </source>
</evidence>
<proteinExistence type="predicted"/>
<dbReference type="OMA" id="PMAWYLS"/>
<evidence type="ECO:0000313" key="10">
    <source>
        <dbReference type="Proteomes" id="UP000030651"/>
    </source>
</evidence>
<keyword evidence="2" id="KW-0479">Metal-binding</keyword>
<dbReference type="FunCoup" id="W3XD14">
    <property type="interactions" value="217"/>
</dbReference>
<dbReference type="GO" id="GO:0005634">
    <property type="term" value="C:nucleus"/>
    <property type="evidence" value="ECO:0007669"/>
    <property type="project" value="UniProtKB-SubCell"/>
</dbReference>
<evidence type="ECO:0000256" key="5">
    <source>
        <dbReference type="ARBA" id="ARBA00023125"/>
    </source>
</evidence>
<evidence type="ECO:0000256" key="3">
    <source>
        <dbReference type="ARBA" id="ARBA00022833"/>
    </source>
</evidence>
<organism evidence="9 10">
    <name type="scientific">Pestalotiopsis fici (strain W106-1 / CGMCC3.15140)</name>
    <dbReference type="NCBI Taxonomy" id="1229662"/>
    <lineage>
        <taxon>Eukaryota</taxon>
        <taxon>Fungi</taxon>
        <taxon>Dikarya</taxon>
        <taxon>Ascomycota</taxon>
        <taxon>Pezizomycotina</taxon>
        <taxon>Sordariomycetes</taxon>
        <taxon>Xylariomycetidae</taxon>
        <taxon>Amphisphaeriales</taxon>
        <taxon>Sporocadaceae</taxon>
        <taxon>Pestalotiopsis</taxon>
    </lineage>
</organism>
<dbReference type="SMART" id="SM00906">
    <property type="entry name" value="Fungal_trans"/>
    <property type="match status" value="1"/>
</dbReference>
<dbReference type="Pfam" id="PF00172">
    <property type="entry name" value="Zn_clus"/>
    <property type="match status" value="1"/>
</dbReference>
<protein>
    <recommendedName>
        <fullName evidence="8">Zn(2)-C6 fungal-type domain-containing protein</fullName>
    </recommendedName>
</protein>
<evidence type="ECO:0000259" key="8">
    <source>
        <dbReference type="PROSITE" id="PS50048"/>
    </source>
</evidence>
<dbReference type="OrthoDB" id="4161332at2759"/>
<keyword evidence="6" id="KW-0804">Transcription</keyword>
<dbReference type="RefSeq" id="XP_007832598.1">
    <property type="nucleotide sequence ID" value="XM_007834407.1"/>
</dbReference>
<dbReference type="Pfam" id="PF04082">
    <property type="entry name" value="Fungal_trans"/>
    <property type="match status" value="1"/>
</dbReference>
<reference evidence="10" key="1">
    <citation type="journal article" date="2015" name="BMC Genomics">
        <title>Genomic and transcriptomic analysis of the endophytic fungus Pestalotiopsis fici reveals its lifestyle and high potential for synthesis of natural products.</title>
        <authorList>
            <person name="Wang X."/>
            <person name="Zhang X."/>
            <person name="Liu L."/>
            <person name="Xiang M."/>
            <person name="Wang W."/>
            <person name="Sun X."/>
            <person name="Che Y."/>
            <person name="Guo L."/>
            <person name="Liu G."/>
            <person name="Guo L."/>
            <person name="Wang C."/>
            <person name="Yin W.B."/>
            <person name="Stadler M."/>
            <person name="Zhang X."/>
            <person name="Liu X."/>
        </authorList>
    </citation>
    <scope>NUCLEOTIDE SEQUENCE [LARGE SCALE GENOMIC DNA]</scope>
    <source>
        <strain evidence="10">W106-1 / CGMCC3.15140</strain>
    </source>
</reference>
<dbReference type="KEGG" id="pfy:PFICI_05826"/>
<evidence type="ECO:0000256" key="6">
    <source>
        <dbReference type="ARBA" id="ARBA00023163"/>
    </source>
</evidence>
<dbReference type="GeneID" id="19270839"/>
<keyword evidence="10" id="KW-1185">Reference proteome</keyword>
<gene>
    <name evidence="9" type="ORF">PFICI_05826</name>
</gene>
<dbReference type="AlphaFoldDB" id="W3XD14"/>
<dbReference type="InterPro" id="IPR051615">
    <property type="entry name" value="Transcr_Regulatory_Elem"/>
</dbReference>
<feature type="domain" description="Zn(2)-C6 fungal-type" evidence="8">
    <location>
        <begin position="9"/>
        <end position="38"/>
    </location>
</feature>
<dbReference type="Proteomes" id="UP000030651">
    <property type="component" value="Unassembled WGS sequence"/>
</dbReference>
<dbReference type="GO" id="GO:0008270">
    <property type="term" value="F:zinc ion binding"/>
    <property type="evidence" value="ECO:0007669"/>
    <property type="project" value="InterPro"/>
</dbReference>
<evidence type="ECO:0000256" key="7">
    <source>
        <dbReference type="ARBA" id="ARBA00023242"/>
    </source>
</evidence>
<dbReference type="PANTHER" id="PTHR31313">
    <property type="entry name" value="TY1 ENHANCER ACTIVATOR"/>
    <property type="match status" value="1"/>
</dbReference>
<dbReference type="InterPro" id="IPR007219">
    <property type="entry name" value="XnlR_reg_dom"/>
</dbReference>
<dbReference type="InParanoid" id="W3XD14"/>
<dbReference type="CDD" id="cd12148">
    <property type="entry name" value="fungal_TF_MHR"/>
    <property type="match status" value="1"/>
</dbReference>
<keyword evidence="7" id="KW-0539">Nucleus</keyword>
<evidence type="ECO:0000256" key="4">
    <source>
        <dbReference type="ARBA" id="ARBA00023015"/>
    </source>
</evidence>
<dbReference type="eggNOG" id="ENOG502QTSE">
    <property type="taxonomic scope" value="Eukaryota"/>
</dbReference>
<name>W3XD14_PESFW</name>
<evidence type="ECO:0000256" key="1">
    <source>
        <dbReference type="ARBA" id="ARBA00004123"/>
    </source>
</evidence>
<dbReference type="InterPro" id="IPR036864">
    <property type="entry name" value="Zn2-C6_fun-type_DNA-bd_sf"/>
</dbReference>
<dbReference type="CDD" id="cd00067">
    <property type="entry name" value="GAL4"/>
    <property type="match status" value="1"/>
</dbReference>
<dbReference type="PANTHER" id="PTHR31313:SF81">
    <property type="entry name" value="TY1 ENHANCER ACTIVATOR"/>
    <property type="match status" value="1"/>
</dbReference>
<dbReference type="GO" id="GO:0000981">
    <property type="term" value="F:DNA-binding transcription factor activity, RNA polymerase II-specific"/>
    <property type="evidence" value="ECO:0007669"/>
    <property type="project" value="InterPro"/>
</dbReference>
<dbReference type="GO" id="GO:0006351">
    <property type="term" value="P:DNA-templated transcription"/>
    <property type="evidence" value="ECO:0007669"/>
    <property type="project" value="InterPro"/>
</dbReference>
<dbReference type="EMBL" id="KI912111">
    <property type="protein sequence ID" value="ETS83950.1"/>
    <property type="molecule type" value="Genomic_DNA"/>
</dbReference>
<dbReference type="HOGENOM" id="CLU_015811_3_0_1"/>
<keyword evidence="5" id="KW-0238">DNA-binding</keyword>
<sequence>MPQYRAKLSCARCQFRKLKCTRTEPCSNCASSNQDCEYREQSKRRPISRLYVAGLEDRIAWFENLVNRLKAASPSERDAILDTVDLGDHLVPQAASEVDKEEPLSSALASHFIVENEGLVSYHGPTSIYRFSTGLPLPDQLRPFPNNTVSGNASELHTEQVARDFGIDLRGELITMSLRHFFRWQYPHSMFIYREAFLRDHFSNHGNRSYWSGPLLLAMCALGLTMAPELEDKIMSDRFFSAAETILLVSGMAHPSITTVQAFLCLALYEIGRGQLSGGWKFSGIAFRMAQDLGIQDDPSHYMAADKSTLSSEDIEIRRRIYWGCYISDKIISMMLGRPALLSDSDAGVEITERLPDFPGMEDWLPASNDVDESGQERVQQLVPSFQMQIQLAKIMQRALNELCSFKKHRRRAQIDVLNLELCRWETILDQSLHWNKWQATSTRICPTIAALHMLFHSLRIVLNMEASDGDEVSLTSARIVIAIVRKYRSQCSLKHAPFIFVYGIAKALQVVASSGIPEEQAYLLQALDECSVTWALAGYVAKHALGNYQHQPILSKQRQQGAI</sequence>
<dbReference type="Gene3D" id="4.10.240.10">
    <property type="entry name" value="Zn(2)-C6 fungal-type DNA-binding domain"/>
    <property type="match status" value="1"/>
</dbReference>
<comment type="subcellular location">
    <subcellularLocation>
        <location evidence="1">Nucleus</location>
    </subcellularLocation>
</comment>
<dbReference type="SUPFAM" id="SSF57701">
    <property type="entry name" value="Zn2/Cys6 DNA-binding domain"/>
    <property type="match status" value="1"/>
</dbReference>
<keyword evidence="4" id="KW-0805">Transcription regulation</keyword>
<dbReference type="PROSITE" id="PS50048">
    <property type="entry name" value="ZN2_CY6_FUNGAL_2"/>
    <property type="match status" value="1"/>
</dbReference>